<evidence type="ECO:0000313" key="2">
    <source>
        <dbReference type="Proteomes" id="UP000775500"/>
    </source>
</evidence>
<organism evidence="1 2">
    <name type="scientific">Faecalicoccus acidiformans</name>
    <dbReference type="NCBI Taxonomy" id="915173"/>
    <lineage>
        <taxon>Bacteria</taxon>
        <taxon>Bacillati</taxon>
        <taxon>Bacillota</taxon>
        <taxon>Erysipelotrichia</taxon>
        <taxon>Erysipelotrichales</taxon>
        <taxon>Erysipelotrichaceae</taxon>
        <taxon>Faecalicoccus</taxon>
    </lineage>
</organism>
<name>A0ABS2FM47_9FIRM</name>
<evidence type="ECO:0000313" key="1">
    <source>
        <dbReference type="EMBL" id="MBM6831093.1"/>
    </source>
</evidence>
<protein>
    <recommendedName>
        <fullName evidence="3">Transcriptional regulator</fullName>
    </recommendedName>
</protein>
<reference evidence="1 2" key="1">
    <citation type="journal article" date="2021" name="Sci. Rep.">
        <title>The distribution of antibiotic resistance genes in chicken gut microbiota commensals.</title>
        <authorList>
            <person name="Juricova H."/>
            <person name="Matiasovicova J."/>
            <person name="Kubasova T."/>
            <person name="Cejkova D."/>
            <person name="Rychlik I."/>
        </authorList>
    </citation>
    <scope>NUCLEOTIDE SEQUENCE [LARGE SCALE GENOMIC DNA]</scope>
    <source>
        <strain evidence="1 2">An423</strain>
    </source>
</reference>
<comment type="caution">
    <text evidence="1">The sequence shown here is derived from an EMBL/GenBank/DDBJ whole genome shotgun (WGS) entry which is preliminary data.</text>
</comment>
<evidence type="ECO:0008006" key="3">
    <source>
        <dbReference type="Google" id="ProtNLM"/>
    </source>
</evidence>
<accession>A0ABS2FM47</accession>
<keyword evidence="2" id="KW-1185">Reference proteome</keyword>
<gene>
    <name evidence="1" type="ORF">H5982_03080</name>
</gene>
<dbReference type="RefSeq" id="WP_204685121.1">
    <property type="nucleotide sequence ID" value="NZ_JACJLU010000002.1"/>
</dbReference>
<sequence>MRTRHNVECDVEWIAREVAEDNDLESNFYGDCYPDAVLSLENRLEQAETQEEYDSLLGQVKEEFLNCLPIESE</sequence>
<dbReference type="EMBL" id="JACJLU010000002">
    <property type="protein sequence ID" value="MBM6831093.1"/>
    <property type="molecule type" value="Genomic_DNA"/>
</dbReference>
<dbReference type="Proteomes" id="UP000775500">
    <property type="component" value="Unassembled WGS sequence"/>
</dbReference>
<proteinExistence type="predicted"/>